<accession>A0A9P7EY31</accession>
<evidence type="ECO:0000313" key="2">
    <source>
        <dbReference type="EMBL" id="KAG2094640.1"/>
    </source>
</evidence>
<sequence length="510" mass="58932">MAHWHGLAKLRMHSDLTLEIMDHVTSALGQQFCQFKATVCDAYETHELGQEVRSRARRRAKKEANQEGHKGTRPTCVVGQPEVDDSKVSAKNVKRTKAFKFQTYKFHALGDYVSTIRRYGTSDSYSTEPGKLKHRSPKARYRRTDRKSFVKQLTRIERRQNHIRRIGDTVVHRPYVEISEVARSPQAHHHIGLTQKYPVHIGSYLISHPGDPAIENFVPKLKEHLLRRINTSKGPPGVEDEHDINTIILKDDCMYQHNIARFNYTTYDVRRAQDIINPRTSHCNIMVLHSDDDMGCQGHRYIYGKVLGIYHVDVIFIGHGMIDYTPIRMEFLWIHWYEPMNEVSAWETSTLDRVNFPPLTNEHSFDFLDPADVLRGCHIIPRFARGKRRVDGSGVSACAGDKDDWRKYYVNRFVDRDMLICFHFGLGIGHVYSHHRATQVELQREDIALHASFNDDMEDPADDVEIDYGSNESDGTDSGLNIEQPFSSNKSLLNQFDEMYDGEVELDYEN</sequence>
<dbReference type="EMBL" id="JABBWM010000078">
    <property type="protein sequence ID" value="KAG2094640.1"/>
    <property type="molecule type" value="Genomic_DNA"/>
</dbReference>
<reference evidence="2" key="1">
    <citation type="journal article" date="2020" name="New Phytol.">
        <title>Comparative genomics reveals dynamic genome evolution in host specialist ectomycorrhizal fungi.</title>
        <authorList>
            <person name="Lofgren L.A."/>
            <person name="Nguyen N.H."/>
            <person name="Vilgalys R."/>
            <person name="Ruytinx J."/>
            <person name="Liao H.L."/>
            <person name="Branco S."/>
            <person name="Kuo A."/>
            <person name="LaButti K."/>
            <person name="Lipzen A."/>
            <person name="Andreopoulos W."/>
            <person name="Pangilinan J."/>
            <person name="Riley R."/>
            <person name="Hundley H."/>
            <person name="Na H."/>
            <person name="Barry K."/>
            <person name="Grigoriev I.V."/>
            <person name="Stajich J.E."/>
            <person name="Kennedy P.G."/>
        </authorList>
    </citation>
    <scope>NUCLEOTIDE SEQUENCE</scope>
    <source>
        <strain evidence="2">FC423</strain>
    </source>
</reference>
<dbReference type="AlphaFoldDB" id="A0A9P7EY31"/>
<dbReference type="Proteomes" id="UP000823399">
    <property type="component" value="Unassembled WGS sequence"/>
</dbReference>
<dbReference type="GeneID" id="64704468"/>
<evidence type="ECO:0000256" key="1">
    <source>
        <dbReference type="SAM" id="MobiDB-lite"/>
    </source>
</evidence>
<gene>
    <name evidence="2" type="ORF">F5147DRAFT_778948</name>
</gene>
<dbReference type="OrthoDB" id="2687259at2759"/>
<feature type="region of interest" description="Disordered" evidence="1">
    <location>
        <begin position="50"/>
        <end position="80"/>
    </location>
</feature>
<organism evidence="2 3">
    <name type="scientific">Suillus discolor</name>
    <dbReference type="NCBI Taxonomy" id="1912936"/>
    <lineage>
        <taxon>Eukaryota</taxon>
        <taxon>Fungi</taxon>
        <taxon>Dikarya</taxon>
        <taxon>Basidiomycota</taxon>
        <taxon>Agaricomycotina</taxon>
        <taxon>Agaricomycetes</taxon>
        <taxon>Agaricomycetidae</taxon>
        <taxon>Boletales</taxon>
        <taxon>Suillineae</taxon>
        <taxon>Suillaceae</taxon>
        <taxon>Suillus</taxon>
    </lineage>
</organism>
<keyword evidence="3" id="KW-1185">Reference proteome</keyword>
<dbReference type="RefSeq" id="XP_041287602.1">
    <property type="nucleotide sequence ID" value="XM_041442209.1"/>
</dbReference>
<comment type="caution">
    <text evidence="2">The sequence shown here is derived from an EMBL/GenBank/DDBJ whole genome shotgun (WGS) entry which is preliminary data.</text>
</comment>
<evidence type="ECO:0000313" key="3">
    <source>
        <dbReference type="Proteomes" id="UP000823399"/>
    </source>
</evidence>
<feature type="region of interest" description="Disordered" evidence="1">
    <location>
        <begin position="123"/>
        <end position="145"/>
    </location>
</feature>
<name>A0A9P7EY31_9AGAM</name>
<protein>
    <submittedName>
        <fullName evidence="2">Uncharacterized protein</fullName>
    </submittedName>
</protein>
<proteinExistence type="predicted"/>
<feature type="compositionally biased region" description="Basic residues" evidence="1">
    <location>
        <begin position="132"/>
        <end position="145"/>
    </location>
</feature>